<dbReference type="EMBL" id="CAJVQA010014274">
    <property type="protein sequence ID" value="CAG8730164.1"/>
    <property type="molecule type" value="Genomic_DNA"/>
</dbReference>
<accession>A0A9N9NFP1</accession>
<evidence type="ECO:0000313" key="2">
    <source>
        <dbReference type="Proteomes" id="UP000789759"/>
    </source>
</evidence>
<proteinExistence type="predicted"/>
<gene>
    <name evidence="1" type="ORF">CPELLU_LOCUS13444</name>
</gene>
<dbReference type="AlphaFoldDB" id="A0A9N9NFP1"/>
<organism evidence="1 2">
    <name type="scientific">Cetraspora pellucida</name>
    <dbReference type="NCBI Taxonomy" id="1433469"/>
    <lineage>
        <taxon>Eukaryota</taxon>
        <taxon>Fungi</taxon>
        <taxon>Fungi incertae sedis</taxon>
        <taxon>Mucoromycota</taxon>
        <taxon>Glomeromycotina</taxon>
        <taxon>Glomeromycetes</taxon>
        <taxon>Diversisporales</taxon>
        <taxon>Gigasporaceae</taxon>
        <taxon>Cetraspora</taxon>
    </lineage>
</organism>
<comment type="caution">
    <text evidence="1">The sequence shown here is derived from an EMBL/GenBank/DDBJ whole genome shotgun (WGS) entry which is preliminary data.</text>
</comment>
<dbReference type="OrthoDB" id="2385538at2759"/>
<dbReference type="Proteomes" id="UP000789759">
    <property type="component" value="Unassembled WGS sequence"/>
</dbReference>
<name>A0A9N9NFP1_9GLOM</name>
<evidence type="ECO:0000313" key="1">
    <source>
        <dbReference type="EMBL" id="CAG8730164.1"/>
    </source>
</evidence>
<reference evidence="1" key="1">
    <citation type="submission" date="2021-06" db="EMBL/GenBank/DDBJ databases">
        <authorList>
            <person name="Kallberg Y."/>
            <person name="Tangrot J."/>
            <person name="Rosling A."/>
        </authorList>
    </citation>
    <scope>NUCLEOTIDE SEQUENCE</scope>
    <source>
        <strain evidence="1">FL966</strain>
    </source>
</reference>
<keyword evidence="2" id="KW-1185">Reference proteome</keyword>
<sequence>MSKQSTQLKQYRGRKTDDYLSNLDVYSDNISEDIIVSIRKNTSKAKNNTLTLTETVKGYFLAIKAEEILDIANANIFNYKIAEYLKNKPKKTLEEMNALNYDKYNKIKWFRNLRKLQDMSIDNKTVINAILYKNYRNNRLMTIT</sequence>
<protein>
    <submittedName>
        <fullName evidence="1">15736_t:CDS:1</fullName>
    </submittedName>
</protein>